<evidence type="ECO:0000313" key="2">
    <source>
        <dbReference type="Proteomes" id="UP000321523"/>
    </source>
</evidence>
<keyword evidence="2" id="KW-1185">Reference proteome</keyword>
<evidence type="ECO:0000313" key="1">
    <source>
        <dbReference type="EMBL" id="GEO41953.1"/>
    </source>
</evidence>
<reference evidence="1 2" key="1">
    <citation type="submission" date="2019-07" db="EMBL/GenBank/DDBJ databases">
        <title>Whole genome shotgun sequence of Skermanella aerolata NBRC 106429.</title>
        <authorList>
            <person name="Hosoyama A."/>
            <person name="Uohara A."/>
            <person name="Ohji S."/>
            <person name="Ichikawa N."/>
        </authorList>
    </citation>
    <scope>NUCLEOTIDE SEQUENCE [LARGE SCALE GENOMIC DNA]</scope>
    <source>
        <strain evidence="1 2">NBRC 106429</strain>
    </source>
</reference>
<dbReference type="AlphaFoldDB" id="A0A512DZP4"/>
<comment type="caution">
    <text evidence="1">The sequence shown here is derived from an EMBL/GenBank/DDBJ whole genome shotgun (WGS) entry which is preliminary data.</text>
</comment>
<proteinExistence type="predicted"/>
<name>A0A512DZP4_9PROT</name>
<protein>
    <submittedName>
        <fullName evidence="1">Uncharacterized protein</fullName>
    </submittedName>
</protein>
<accession>A0A512DZP4</accession>
<gene>
    <name evidence="1" type="ORF">SAE02_61010</name>
</gene>
<dbReference type="Proteomes" id="UP000321523">
    <property type="component" value="Unassembled WGS sequence"/>
</dbReference>
<dbReference type="EMBL" id="BJYZ01000034">
    <property type="protein sequence ID" value="GEO41953.1"/>
    <property type="molecule type" value="Genomic_DNA"/>
</dbReference>
<sequence>MTGASVLLFDIPGGQMGRLLDSISNEGATRGEGFVRHFEQYGYAVTFVVAITNHEKSVISLGEVLDMFGDMVDYVAVKNLFFEQYPGDFALWDGGVIGGEKVGGNKKAVLLKRGGKVISMPALSQHVVAILQALHLRFEDARRDARLRLLDRSRVIQWMDRLDAQFDQAGDYLGLSYNKK</sequence>
<organism evidence="1 2">
    <name type="scientific">Skermanella aerolata</name>
    <dbReference type="NCBI Taxonomy" id="393310"/>
    <lineage>
        <taxon>Bacteria</taxon>
        <taxon>Pseudomonadati</taxon>
        <taxon>Pseudomonadota</taxon>
        <taxon>Alphaproteobacteria</taxon>
        <taxon>Rhodospirillales</taxon>
        <taxon>Azospirillaceae</taxon>
        <taxon>Skermanella</taxon>
    </lineage>
</organism>